<protein>
    <submittedName>
        <fullName evidence="1">Uncharacterized protein</fullName>
    </submittedName>
</protein>
<keyword evidence="2" id="KW-1185">Reference proteome</keyword>
<organism evidence="1 2">
    <name type="scientific">Kribbella aluminosa</name>
    <dbReference type="NCBI Taxonomy" id="416017"/>
    <lineage>
        <taxon>Bacteria</taxon>
        <taxon>Bacillati</taxon>
        <taxon>Actinomycetota</taxon>
        <taxon>Actinomycetes</taxon>
        <taxon>Propionibacteriales</taxon>
        <taxon>Kribbellaceae</taxon>
        <taxon>Kribbella</taxon>
    </lineage>
</organism>
<accession>A0ABS4UJ75</accession>
<name>A0ABS4UJ75_9ACTN</name>
<proteinExistence type="predicted"/>
<evidence type="ECO:0000313" key="2">
    <source>
        <dbReference type="Proteomes" id="UP000755585"/>
    </source>
</evidence>
<gene>
    <name evidence="1" type="ORF">JOF29_002789</name>
</gene>
<sequence>MDLLRGGAAPVIVDDPIDAIAISNVSRKLDGRWAGVPVCSDGLSTAQVRMLRKFSLGETALVIASGDDHRRKLTTGYLLDLARYYPQVLAVSLSHSPSVIAAAESGPEHLNAVMSTPRPIMTYRLGGAAAADLIHDPEPPGRGWEL</sequence>
<evidence type="ECO:0000313" key="1">
    <source>
        <dbReference type="EMBL" id="MBP2351706.1"/>
    </source>
</evidence>
<dbReference type="EMBL" id="JAGINT010000001">
    <property type="protein sequence ID" value="MBP2351706.1"/>
    <property type="molecule type" value="Genomic_DNA"/>
</dbReference>
<reference evidence="1 2" key="1">
    <citation type="submission" date="2021-03" db="EMBL/GenBank/DDBJ databases">
        <title>Sequencing the genomes of 1000 actinobacteria strains.</title>
        <authorList>
            <person name="Klenk H.-P."/>
        </authorList>
    </citation>
    <scope>NUCLEOTIDE SEQUENCE [LARGE SCALE GENOMIC DNA]</scope>
    <source>
        <strain evidence="1 2">DSM 18824</strain>
    </source>
</reference>
<dbReference type="Proteomes" id="UP000755585">
    <property type="component" value="Unassembled WGS sequence"/>
</dbReference>
<comment type="caution">
    <text evidence="1">The sequence shown here is derived from an EMBL/GenBank/DDBJ whole genome shotgun (WGS) entry which is preliminary data.</text>
</comment>